<name>A0A1Z5HVF5_9FIRM</name>
<dbReference type="InterPro" id="IPR005129">
    <property type="entry name" value="GTPase_ArgK"/>
</dbReference>
<sequence length="320" mass="34734">MNLVEEVLAGHRRAIAKAITLVENGAESKESLLGQLYAYTGKAYVIGVTGSPGAGKSSLVDQFTGELRKRGLTVGVIAVDPTSPFSGGALLGDRIRMQSHVLDDGVFIRSMGTRGSLGGLSRATKEAIKILDAAGKDIILVETVGVGQSELDIMNAADTTIVVLTPGAGDIIQTLKAGIMEIADIFVVNKADLEGAQRTITEVESMLDLDNDPEWRPPVVPVISLYGKGIRELYDAVQSHRKYLEESGKLRELRENRMRSEVIEIVLEELKKLITERFKVAGEFEDLLSQVVERKVDPYAASRKILREITQRTSSLTGSV</sequence>
<dbReference type="PANTHER" id="PTHR43087:SF1">
    <property type="entry name" value="LAO_AO TRANSPORT SYSTEM ATPASE"/>
    <property type="match status" value="1"/>
</dbReference>
<evidence type="ECO:0000256" key="5">
    <source>
        <dbReference type="ARBA" id="ARBA00023186"/>
    </source>
</evidence>
<dbReference type="AlphaFoldDB" id="A0A1Z5HVF5"/>
<dbReference type="Proteomes" id="UP000197032">
    <property type="component" value="Unassembled WGS sequence"/>
</dbReference>
<keyword evidence="2" id="KW-0547">Nucleotide-binding</keyword>
<dbReference type="Gene3D" id="1.20.5.170">
    <property type="match status" value="1"/>
</dbReference>
<dbReference type="GO" id="GO:0005525">
    <property type="term" value="F:GTP binding"/>
    <property type="evidence" value="ECO:0007669"/>
    <property type="project" value="UniProtKB-KW"/>
</dbReference>
<dbReference type="SUPFAM" id="SSF52540">
    <property type="entry name" value="P-loop containing nucleoside triphosphate hydrolases"/>
    <property type="match status" value="1"/>
</dbReference>
<evidence type="ECO:0000256" key="3">
    <source>
        <dbReference type="ARBA" id="ARBA00022801"/>
    </source>
</evidence>
<evidence type="ECO:0000256" key="2">
    <source>
        <dbReference type="ARBA" id="ARBA00022741"/>
    </source>
</evidence>
<comment type="similarity">
    <text evidence="1">Belongs to the SIMIBI class G3E GTPase family. ArgK/MeaB subfamily.</text>
</comment>
<dbReference type="Gene3D" id="3.40.50.300">
    <property type="entry name" value="P-loop containing nucleotide triphosphate hydrolases"/>
    <property type="match status" value="1"/>
</dbReference>
<dbReference type="EMBL" id="BDGJ01000126">
    <property type="protein sequence ID" value="GAW93311.1"/>
    <property type="molecule type" value="Genomic_DNA"/>
</dbReference>
<dbReference type="PANTHER" id="PTHR43087">
    <property type="entry name" value="LYSINE/ARGININE/ORNITHINE TRANSPORT SYSTEM KINASE"/>
    <property type="match status" value="1"/>
</dbReference>
<dbReference type="InterPro" id="IPR052040">
    <property type="entry name" value="GTPase/Isobutyryl-CoA_mutase"/>
</dbReference>
<evidence type="ECO:0000256" key="4">
    <source>
        <dbReference type="ARBA" id="ARBA00023134"/>
    </source>
</evidence>
<accession>A0A1Z5HVF5</accession>
<gene>
    <name evidence="6" type="ORF">KKC1_24480</name>
</gene>
<evidence type="ECO:0000313" key="7">
    <source>
        <dbReference type="Proteomes" id="UP000197032"/>
    </source>
</evidence>
<evidence type="ECO:0000313" key="6">
    <source>
        <dbReference type="EMBL" id="GAW93311.1"/>
    </source>
</evidence>
<keyword evidence="5" id="KW-0143">Chaperone</keyword>
<proteinExistence type="inferred from homology"/>
<dbReference type="Pfam" id="PF03308">
    <property type="entry name" value="MeaB"/>
    <property type="match status" value="1"/>
</dbReference>
<reference evidence="7" key="1">
    <citation type="journal article" date="2017" name="Appl. Environ. Microbiol.">
        <title>Genomic analysis of Calderihabitans maritimus KKC1, a thermophilic hydrogenogenic carboxydotrophic bacterium isolated from marine sediment.</title>
        <authorList>
            <person name="Omae K."/>
            <person name="Yoneda Y."/>
            <person name="Fukuyama Y."/>
            <person name="Yoshida T."/>
            <person name="Sako Y."/>
        </authorList>
    </citation>
    <scope>NUCLEOTIDE SEQUENCE [LARGE SCALE GENOMIC DNA]</scope>
    <source>
        <strain evidence="7">KKC1</strain>
    </source>
</reference>
<keyword evidence="3" id="KW-0378">Hydrolase</keyword>
<dbReference type="NCBIfam" id="TIGR00750">
    <property type="entry name" value="lao"/>
    <property type="match status" value="1"/>
</dbReference>
<protein>
    <submittedName>
        <fullName evidence="6">GTPase</fullName>
    </submittedName>
</protein>
<keyword evidence="7" id="KW-1185">Reference proteome</keyword>
<evidence type="ECO:0000256" key="1">
    <source>
        <dbReference type="ARBA" id="ARBA00009625"/>
    </source>
</evidence>
<dbReference type="GO" id="GO:0003924">
    <property type="term" value="F:GTPase activity"/>
    <property type="evidence" value="ECO:0007669"/>
    <property type="project" value="InterPro"/>
</dbReference>
<keyword evidence="4" id="KW-0342">GTP-binding</keyword>
<comment type="caution">
    <text evidence="6">The sequence shown here is derived from an EMBL/GenBank/DDBJ whole genome shotgun (WGS) entry which is preliminary data.</text>
</comment>
<dbReference type="InterPro" id="IPR027417">
    <property type="entry name" value="P-loop_NTPase"/>
</dbReference>
<organism evidence="6 7">
    <name type="scientific">Calderihabitans maritimus</name>
    <dbReference type="NCBI Taxonomy" id="1246530"/>
    <lineage>
        <taxon>Bacteria</taxon>
        <taxon>Bacillati</taxon>
        <taxon>Bacillota</taxon>
        <taxon>Clostridia</taxon>
        <taxon>Neomoorellales</taxon>
        <taxon>Calderihabitantaceae</taxon>
        <taxon>Calderihabitans</taxon>
    </lineage>
</organism>
<dbReference type="CDD" id="cd03114">
    <property type="entry name" value="MMAA-like"/>
    <property type="match status" value="1"/>
</dbReference>